<dbReference type="InterPro" id="IPR011335">
    <property type="entry name" value="Restrct_endonuc-II-like"/>
</dbReference>
<keyword evidence="5 13" id="KW-0347">Helicase</keyword>
<evidence type="ECO:0000256" key="4">
    <source>
        <dbReference type="ARBA" id="ARBA00022801"/>
    </source>
</evidence>
<evidence type="ECO:0000256" key="12">
    <source>
        <dbReference type="ARBA" id="ARBA00048988"/>
    </source>
</evidence>
<evidence type="ECO:0000256" key="7">
    <source>
        <dbReference type="ARBA" id="ARBA00022840"/>
    </source>
</evidence>
<dbReference type="NCBIfam" id="TIGR02785">
    <property type="entry name" value="addA_Gpos"/>
    <property type="match status" value="1"/>
</dbReference>
<protein>
    <recommendedName>
        <fullName evidence="13">ATP-dependent helicase/nuclease subunit A</fullName>
        <ecNumber evidence="13">3.1.-.-</ecNumber>
        <ecNumber evidence="13">5.6.2.4</ecNumber>
    </recommendedName>
    <alternativeName>
        <fullName evidence="13">ATP-dependent helicase/nuclease AddA</fullName>
    </alternativeName>
    <alternativeName>
        <fullName evidence="13">DNA 3'-5' helicase AddA</fullName>
    </alternativeName>
</protein>
<dbReference type="SUPFAM" id="SSF52980">
    <property type="entry name" value="Restriction endonuclease-like"/>
    <property type="match status" value="1"/>
</dbReference>
<dbReference type="RefSeq" id="WP_343864847.1">
    <property type="nucleotide sequence ID" value="NZ_BAAACX010000023.1"/>
</dbReference>
<comment type="similarity">
    <text evidence="13">Belongs to the helicase family. AddA subfamily.</text>
</comment>
<dbReference type="EC" id="3.1.-.-" evidence="13"/>
<name>A0ABN0YSD4_9BACL</name>
<evidence type="ECO:0000256" key="14">
    <source>
        <dbReference type="PROSITE-ProRule" id="PRU00560"/>
    </source>
</evidence>
<dbReference type="Pfam" id="PF13361">
    <property type="entry name" value="UvrD_C"/>
    <property type="match status" value="1"/>
</dbReference>
<keyword evidence="18" id="KW-1185">Reference proteome</keyword>
<dbReference type="HAMAP" id="MF_01451">
    <property type="entry name" value="AddA"/>
    <property type="match status" value="1"/>
</dbReference>
<dbReference type="SUPFAM" id="SSF52540">
    <property type="entry name" value="P-loop containing nucleoside triphosphate hydrolases"/>
    <property type="match status" value="1"/>
</dbReference>
<comment type="cofactor">
    <cofactor evidence="13">
        <name>Mg(2+)</name>
        <dbReference type="ChEBI" id="CHEBI:18420"/>
    </cofactor>
</comment>
<evidence type="ECO:0000256" key="8">
    <source>
        <dbReference type="ARBA" id="ARBA00023125"/>
    </source>
</evidence>
<dbReference type="Pfam" id="PF00580">
    <property type="entry name" value="UvrD-helicase"/>
    <property type="match status" value="1"/>
</dbReference>
<evidence type="ECO:0000256" key="10">
    <source>
        <dbReference type="ARBA" id="ARBA00023235"/>
    </source>
</evidence>
<evidence type="ECO:0000256" key="2">
    <source>
        <dbReference type="ARBA" id="ARBA00022741"/>
    </source>
</evidence>
<evidence type="ECO:0000313" key="18">
    <source>
        <dbReference type="Proteomes" id="UP001500340"/>
    </source>
</evidence>
<comment type="function">
    <text evidence="13">The heterodimer acts as both an ATP-dependent DNA helicase and an ATP-dependent, dual-direction single-stranded exonuclease. Recognizes the chi site generating a DNA molecule suitable for the initiation of homologous recombination. The AddA nuclease domain is required for chi fragment generation; this subunit has the helicase and 3' -&gt; 5' nuclease activities.</text>
</comment>
<accession>A0ABN0YSD4</accession>
<dbReference type="CDD" id="cd17932">
    <property type="entry name" value="DEXQc_UvrD"/>
    <property type="match status" value="1"/>
</dbReference>
<dbReference type="InterPro" id="IPR014017">
    <property type="entry name" value="DNA_helicase_UvrD-like_C"/>
</dbReference>
<comment type="subunit">
    <text evidence="13">Heterodimer of AddA and AddB/RexB.</text>
</comment>
<dbReference type="InterPro" id="IPR011604">
    <property type="entry name" value="PDDEXK-like_dom_sf"/>
</dbReference>
<dbReference type="Proteomes" id="UP001500340">
    <property type="component" value="Unassembled WGS sequence"/>
</dbReference>
<keyword evidence="1 13" id="KW-0540">Nuclease</keyword>
<gene>
    <name evidence="13" type="primary">addA</name>
    <name evidence="17" type="ORF">GCM10008933_43260</name>
</gene>
<evidence type="ECO:0000259" key="15">
    <source>
        <dbReference type="PROSITE" id="PS51198"/>
    </source>
</evidence>
<organism evidence="17 18">
    <name type="scientific">Paenibacillus motobuensis</name>
    <dbReference type="NCBI Taxonomy" id="295324"/>
    <lineage>
        <taxon>Bacteria</taxon>
        <taxon>Bacillati</taxon>
        <taxon>Bacillota</taxon>
        <taxon>Bacilli</taxon>
        <taxon>Bacillales</taxon>
        <taxon>Paenibacillaceae</taxon>
        <taxon>Paenibacillus</taxon>
    </lineage>
</organism>
<dbReference type="PANTHER" id="PTHR11070:SF48">
    <property type="entry name" value="ATP-DEPENDENT HELICASE_NUCLEASE SUBUNIT A"/>
    <property type="match status" value="1"/>
</dbReference>
<comment type="caution">
    <text evidence="17">The sequence shown here is derived from an EMBL/GenBank/DDBJ whole genome shotgun (WGS) entry which is preliminary data.</text>
</comment>
<dbReference type="Gene3D" id="3.40.50.300">
    <property type="entry name" value="P-loop containing nucleotide triphosphate hydrolases"/>
    <property type="match status" value="4"/>
</dbReference>
<keyword evidence="6 13" id="KW-0269">Exonuclease</keyword>
<feature type="binding site" evidence="14">
    <location>
        <begin position="30"/>
        <end position="37"/>
    </location>
    <ligand>
        <name>ATP</name>
        <dbReference type="ChEBI" id="CHEBI:30616"/>
    </ligand>
</feature>
<evidence type="ECO:0000313" key="17">
    <source>
        <dbReference type="EMBL" id="GAA0408434.1"/>
    </source>
</evidence>
<dbReference type="InterPro" id="IPR000212">
    <property type="entry name" value="DNA_helicase_UvrD/REP"/>
</dbReference>
<reference evidence="17 18" key="1">
    <citation type="journal article" date="2019" name="Int. J. Syst. Evol. Microbiol.">
        <title>The Global Catalogue of Microorganisms (GCM) 10K type strain sequencing project: providing services to taxonomists for standard genome sequencing and annotation.</title>
        <authorList>
            <consortium name="The Broad Institute Genomics Platform"/>
            <consortium name="The Broad Institute Genome Sequencing Center for Infectious Disease"/>
            <person name="Wu L."/>
            <person name="Ma J."/>
        </authorList>
    </citation>
    <scope>NUCLEOTIDE SEQUENCE [LARGE SCALE GENOMIC DNA]</scope>
    <source>
        <strain evidence="17 18">JCM 12774</strain>
    </source>
</reference>
<sequence length="1395" mass="155277">MNIPKPQGSFWSDDQWRAITLTGGDILVAAAAGSGKTAVLVERIIRKLSSREHPLDVDRLLVATFTKAAASEMRGRIREALEKELAQDPGNEHLTRQLAMLGRASITTLHSFCMEVIQRYYTLIPLDPGFRIASESETALLRQEVLEKLFEDKYASAEEGNRFLSLVDWFGGERSDDAVFSLVLKLYDFAQSHSWPEHWLLEAADAFAAPDTAALENSLWVQSIVRDTELALIGAADLLRQARTIAEAPGGPQPYAITFEDDIQVIGGLLTAVQERPWAELYDVFQSVSFGKLKPCKKDQTDPLLQERAKALREEAKKLVSELQTQLFGRTAEAYLAELHQSAPLMKELAELIAEFGARYRTDKTARGWLDFADLEHYCLQILRHPDSSQGNLQPSSAALEYQAQYDEVLLDEYQDTNTVQEDIISLIARTSPGNRFMVGDVKQSIYRFRLAEPGLFLQKYRSYGDKIGEQGLRIDLARNFRSRQEVVNAVNMLFRQMMNESAMEIEYDKRAELVYGEGFPDIGQSRDEYCPELLLIDRSKDSSASVTEADSADGADGGSGETEEAIELEAVQLEARAIAERIRKLLGEGGRPPLQIYDKQLRAMRPAGYRDMTILLRSTLSWAPVMIEELRREGIPAAAELSQGYFQASEVDTMLVLLQVIDNPLQDIPLAAVLRSPLYGFSEEELAEIRLAAERGHFYDAVLSASLSEAGHFGEAELTKNGSKSSRVIAEDDGTAEDLRLGENASVVNEVSTAKIGSANETHAAEDRSSAPLAVRLQRFLSQLSDWRNRAREGELSDLIWGIYRDTGYLDWVGGLAGGAQRQSNLRALYDRATQYESATSSRGLFRFLRYIQRLKDNGGDLGAAASAEGQEDAVSIMTIHKSKGLEFPVVFVAGLSRMFNRQDLNAPFLIHKEMGFGPKFIDSELRVSYPTLPNLAIRRRAQMELLAEEMRVLYVALTRPKEKLILVSSVKDLAKSAQNWGGVLEVQDERLPDYVLVRGRCYLDWIGPALIRHAAASELRRFGGLPETTSAALAESSAAWAIKLVSAQEIVVPTAHIEAAAAGMGGAVEEFDLKLLRADEEARTESERDELDRMIESRLNWVYPHTAATRISAKTSVTEMKTLHHAEEESAVSLFTAVEMKQEMSQNAEQVEFKLHLRRPRFMEQAKLTPTERGTAYHTVMQHLPFDKGGDESVVAELLQALIDKKIMTMEQAGEIDTARIAEFWNSPIGELLDRADWIKRELPFSYGLSAAEAYPTLAPIAEQFATPAAMTRGYGDMGDTASDSLASDSENSLNTMVGSAKDPDKLSMFPGLDSETVLIQGVVDCLFYADGKQYLLDYKSDKVLEHRGGVEALAESYRFQLDLYAKAIEDITGVPVDEKWLYFIDSGDVVKL</sequence>
<dbReference type="Pfam" id="PF12705">
    <property type="entry name" value="PDDEXK_1"/>
    <property type="match status" value="1"/>
</dbReference>
<evidence type="ECO:0000256" key="1">
    <source>
        <dbReference type="ARBA" id="ARBA00022722"/>
    </source>
</evidence>
<keyword evidence="7 13" id="KW-0067">ATP-binding</keyword>
<keyword evidence="8 13" id="KW-0238">DNA-binding</keyword>
<feature type="domain" description="UvrD-like helicase C-terminal" evidence="16">
    <location>
        <begin position="533"/>
        <end position="886"/>
    </location>
</feature>
<evidence type="ECO:0000256" key="6">
    <source>
        <dbReference type="ARBA" id="ARBA00022839"/>
    </source>
</evidence>
<dbReference type="PROSITE" id="PS51198">
    <property type="entry name" value="UVRD_HELICASE_ATP_BIND"/>
    <property type="match status" value="1"/>
</dbReference>
<comment type="catalytic activity">
    <reaction evidence="12 13">
        <text>ATP + H2O = ADP + phosphate + H(+)</text>
        <dbReference type="Rhea" id="RHEA:13065"/>
        <dbReference type="ChEBI" id="CHEBI:15377"/>
        <dbReference type="ChEBI" id="CHEBI:15378"/>
        <dbReference type="ChEBI" id="CHEBI:30616"/>
        <dbReference type="ChEBI" id="CHEBI:43474"/>
        <dbReference type="ChEBI" id="CHEBI:456216"/>
        <dbReference type="EC" id="5.6.2.4"/>
    </reaction>
</comment>
<keyword evidence="9 13" id="KW-0234">DNA repair</keyword>
<dbReference type="Gene3D" id="3.90.320.10">
    <property type="match status" value="1"/>
</dbReference>
<proteinExistence type="inferred from homology"/>
<feature type="domain" description="UvrD-like helicase ATP-binding" evidence="15">
    <location>
        <begin position="9"/>
        <end position="484"/>
    </location>
</feature>
<keyword evidence="4 13" id="KW-0378">Hydrolase</keyword>
<evidence type="ECO:0000256" key="11">
    <source>
        <dbReference type="ARBA" id="ARBA00034617"/>
    </source>
</evidence>
<keyword evidence="10 13" id="KW-0413">Isomerase</keyword>
<evidence type="ECO:0000256" key="13">
    <source>
        <dbReference type="HAMAP-Rule" id="MF_01451"/>
    </source>
</evidence>
<comment type="catalytic activity">
    <reaction evidence="11 13">
        <text>Couples ATP hydrolysis with the unwinding of duplex DNA by translocating in the 3'-5' direction.</text>
        <dbReference type="EC" id="5.6.2.4"/>
    </reaction>
</comment>
<dbReference type="EC" id="5.6.2.4" evidence="13"/>
<dbReference type="InterPro" id="IPR027417">
    <property type="entry name" value="P-loop_NTPase"/>
</dbReference>
<evidence type="ECO:0000256" key="9">
    <source>
        <dbReference type="ARBA" id="ARBA00023204"/>
    </source>
</evidence>
<keyword evidence="2 13" id="KW-0547">Nucleotide-binding</keyword>
<dbReference type="InterPro" id="IPR014152">
    <property type="entry name" value="AddA"/>
</dbReference>
<dbReference type="InterPro" id="IPR038726">
    <property type="entry name" value="PDDEXK_AddAB-type"/>
</dbReference>
<dbReference type="PROSITE" id="PS51217">
    <property type="entry name" value="UVRD_HELICASE_CTER"/>
    <property type="match status" value="1"/>
</dbReference>
<dbReference type="EMBL" id="BAAACX010000023">
    <property type="protein sequence ID" value="GAA0408434.1"/>
    <property type="molecule type" value="Genomic_DNA"/>
</dbReference>
<evidence type="ECO:0000256" key="3">
    <source>
        <dbReference type="ARBA" id="ARBA00022763"/>
    </source>
</evidence>
<keyword evidence="3 13" id="KW-0227">DNA damage</keyword>
<dbReference type="PANTHER" id="PTHR11070">
    <property type="entry name" value="UVRD / RECB / PCRA DNA HELICASE FAMILY MEMBER"/>
    <property type="match status" value="1"/>
</dbReference>
<evidence type="ECO:0000259" key="16">
    <source>
        <dbReference type="PROSITE" id="PS51217"/>
    </source>
</evidence>
<dbReference type="InterPro" id="IPR014016">
    <property type="entry name" value="UvrD-like_ATP-bd"/>
</dbReference>
<evidence type="ECO:0000256" key="5">
    <source>
        <dbReference type="ARBA" id="ARBA00022806"/>
    </source>
</evidence>